<name>A0A1J4S8I9_9BACT</name>
<accession>A0A1J4S8I9</accession>
<comment type="caution">
    <text evidence="1">The sequence shown here is derived from an EMBL/GenBank/DDBJ whole genome shotgun (WGS) entry which is preliminary data.</text>
</comment>
<dbReference type="EMBL" id="MNUO01000133">
    <property type="protein sequence ID" value="OIN95624.1"/>
    <property type="molecule type" value="Genomic_DNA"/>
</dbReference>
<dbReference type="STRING" id="1817893.AUJ66_08890"/>
<proteinExistence type="predicted"/>
<dbReference type="AlphaFoldDB" id="A0A1J4S8I9"/>
<reference evidence="1 2" key="1">
    <citation type="journal article" date="2016" name="Environ. Microbiol.">
        <title>Genomic resolution of a cold subsurface aquifer community provides metabolic insights for novel microbes adapted to high CO concentrations.</title>
        <authorList>
            <person name="Probst A.J."/>
            <person name="Castelle C.J."/>
            <person name="Singh A."/>
            <person name="Brown C.T."/>
            <person name="Anantharaman K."/>
            <person name="Sharon I."/>
            <person name="Hug L.A."/>
            <person name="Burstein D."/>
            <person name="Emerson J.B."/>
            <person name="Thomas B.C."/>
            <person name="Banfield J.F."/>
        </authorList>
    </citation>
    <scope>NUCLEOTIDE SEQUENCE [LARGE SCALE GENOMIC DNA]</scope>
    <source>
        <strain evidence="1">CG1_02_38_46</strain>
    </source>
</reference>
<gene>
    <name evidence="1" type="ORF">AUJ66_08890</name>
</gene>
<evidence type="ECO:0000313" key="2">
    <source>
        <dbReference type="Proteomes" id="UP000182278"/>
    </source>
</evidence>
<evidence type="ECO:0000313" key="1">
    <source>
        <dbReference type="EMBL" id="OIN95624.1"/>
    </source>
</evidence>
<sequence>MTWVDPIVKEVRAIREKIWKQHGYDLDRLCEGLRRKQAGHTSQVVIKKDLVRNQRAMVRVH</sequence>
<organism evidence="1 2">
    <name type="scientific">Candidatus Desantisbacteria bacterium CG1_02_38_46</name>
    <dbReference type="NCBI Taxonomy" id="1817893"/>
    <lineage>
        <taxon>Bacteria</taxon>
        <taxon>Candidatus Desantisiibacteriota</taxon>
    </lineage>
</organism>
<dbReference type="Proteomes" id="UP000182278">
    <property type="component" value="Unassembled WGS sequence"/>
</dbReference>
<protein>
    <submittedName>
        <fullName evidence="1">Uncharacterized protein</fullName>
    </submittedName>
</protein>